<feature type="signal peptide" evidence="3">
    <location>
        <begin position="1"/>
        <end position="21"/>
    </location>
</feature>
<evidence type="ECO:0000313" key="6">
    <source>
        <dbReference type="Proteomes" id="UP001619887"/>
    </source>
</evidence>
<evidence type="ECO:0000256" key="2">
    <source>
        <dbReference type="PROSITE-ProRule" id="PRU00124"/>
    </source>
</evidence>
<keyword evidence="3" id="KW-0732">Signal</keyword>
<gene>
    <name evidence="4" type="ORF">OYC64_011390</name>
    <name evidence="5" type="ORF">OYC64_011391</name>
</gene>
<dbReference type="AlphaFoldDB" id="A0ABD2FF40"/>
<feature type="disulfide bond" evidence="2">
    <location>
        <begin position="23"/>
        <end position="35"/>
    </location>
</feature>
<evidence type="ECO:0000313" key="5">
    <source>
        <dbReference type="EMBL" id="KAL3040348.1"/>
    </source>
</evidence>
<dbReference type="InterPro" id="IPR002172">
    <property type="entry name" value="LDrepeatLR_classA_rpt"/>
</dbReference>
<proteinExistence type="predicted"/>
<sequence length="93" mass="10220">MMLLWLFSAFSLVFLTPVCDAVCSAQEFSCSQDLCVSEGSVCDFTDDCGDYSDEENSHFLSLSPGTRTSADLISPFFLPTETCQLRDPQITSV</sequence>
<dbReference type="EMBL" id="JBIYXZ010002090">
    <property type="protein sequence ID" value="KAL3040348.1"/>
    <property type="molecule type" value="Genomic_DNA"/>
</dbReference>
<organism evidence="4 6">
    <name type="scientific">Pagothenia borchgrevinki</name>
    <name type="common">Bald rockcod</name>
    <name type="synonym">Trematomus borchgrevinki</name>
    <dbReference type="NCBI Taxonomy" id="8213"/>
    <lineage>
        <taxon>Eukaryota</taxon>
        <taxon>Metazoa</taxon>
        <taxon>Chordata</taxon>
        <taxon>Craniata</taxon>
        <taxon>Vertebrata</taxon>
        <taxon>Euteleostomi</taxon>
        <taxon>Actinopterygii</taxon>
        <taxon>Neopterygii</taxon>
        <taxon>Teleostei</taxon>
        <taxon>Neoteleostei</taxon>
        <taxon>Acanthomorphata</taxon>
        <taxon>Eupercaria</taxon>
        <taxon>Perciformes</taxon>
        <taxon>Notothenioidei</taxon>
        <taxon>Nototheniidae</taxon>
        <taxon>Pagothenia</taxon>
    </lineage>
</organism>
<dbReference type="EMBL" id="JBIYXZ010002090">
    <property type="protein sequence ID" value="KAL3040347.1"/>
    <property type="molecule type" value="Genomic_DNA"/>
</dbReference>
<evidence type="ECO:0000256" key="1">
    <source>
        <dbReference type="ARBA" id="ARBA00023157"/>
    </source>
</evidence>
<dbReference type="PROSITE" id="PS50068">
    <property type="entry name" value="LDLRA_2"/>
    <property type="match status" value="1"/>
</dbReference>
<comment type="caution">
    <text evidence="4">The sequence shown here is derived from an EMBL/GenBank/DDBJ whole genome shotgun (WGS) entry which is preliminary data.</text>
</comment>
<dbReference type="SUPFAM" id="SSF57424">
    <property type="entry name" value="LDL receptor-like module"/>
    <property type="match status" value="1"/>
</dbReference>
<dbReference type="Gene3D" id="4.10.400.10">
    <property type="entry name" value="Low-density Lipoprotein Receptor"/>
    <property type="match status" value="1"/>
</dbReference>
<accession>A0ABD2FF40</accession>
<reference evidence="4 6" key="2">
    <citation type="journal article" date="2024" name="G3 (Bethesda)">
        <title>The genome of the cryopelagic Antarctic bald notothen, Trematomus borchgrevinki.</title>
        <authorList>
            <person name="Rayamajhi N."/>
            <person name="Rivera-Colon A.G."/>
            <person name="Minhas B.F."/>
            <person name="Cheng C.C."/>
            <person name="Catchen J.M."/>
        </authorList>
    </citation>
    <scope>NUCLEOTIDE SEQUENCE [LARGE SCALE GENOMIC DNA]</scope>
    <source>
        <strain evidence="4">AGRC-2024</strain>
    </source>
</reference>
<reference evidence="4 6" key="1">
    <citation type="journal article" date="2022" name="G3 (Bethesda)">
        <title>Evaluating Illumina-, Nanopore-, and PacBio-based genome assembly strategies with the bald notothen, Trematomus borchgrevinki.</title>
        <authorList>
            <person name="Rayamajhi N."/>
            <person name="Cheng C.C."/>
            <person name="Catchen J.M."/>
        </authorList>
    </citation>
    <scope>NUCLEOTIDE SEQUENCE [LARGE SCALE GENOMIC DNA]</scope>
    <source>
        <strain evidence="4">AGRC-2024</strain>
    </source>
</reference>
<dbReference type="SMART" id="SM00192">
    <property type="entry name" value="LDLa"/>
    <property type="match status" value="1"/>
</dbReference>
<dbReference type="InterPro" id="IPR036055">
    <property type="entry name" value="LDL_receptor-like_sf"/>
</dbReference>
<dbReference type="Pfam" id="PF00057">
    <property type="entry name" value="Ldl_recept_a"/>
    <property type="match status" value="1"/>
</dbReference>
<keyword evidence="6" id="KW-1185">Reference proteome</keyword>
<name>A0ABD2FF40_PAGBO</name>
<protein>
    <submittedName>
        <fullName evidence="4">Uncharacterized protein</fullName>
    </submittedName>
</protein>
<keyword evidence="1 2" id="KW-1015">Disulfide bond</keyword>
<dbReference type="Proteomes" id="UP001619887">
    <property type="component" value="Unassembled WGS sequence"/>
</dbReference>
<evidence type="ECO:0000313" key="4">
    <source>
        <dbReference type="EMBL" id="KAL3040347.1"/>
    </source>
</evidence>
<feature type="disulfide bond" evidence="2">
    <location>
        <begin position="30"/>
        <end position="48"/>
    </location>
</feature>
<feature type="chain" id="PRO_5044723990" evidence="3">
    <location>
        <begin position="22"/>
        <end position="93"/>
    </location>
</feature>
<evidence type="ECO:0000256" key="3">
    <source>
        <dbReference type="SAM" id="SignalP"/>
    </source>
</evidence>
<comment type="caution">
    <text evidence="2">Lacks conserved residue(s) required for the propagation of feature annotation.</text>
</comment>
<dbReference type="CDD" id="cd00112">
    <property type="entry name" value="LDLa"/>
    <property type="match status" value="1"/>
</dbReference>